<name>A0A7M3M9V7_9BACT</name>
<dbReference type="AlphaFoldDB" id="A0A7M3M9V7"/>
<dbReference type="GO" id="GO:0006310">
    <property type="term" value="P:DNA recombination"/>
    <property type="evidence" value="ECO:0007669"/>
    <property type="project" value="UniProtKB-KW"/>
</dbReference>
<evidence type="ECO:0000313" key="3">
    <source>
        <dbReference type="EMBL" id="TVM13800.1"/>
    </source>
</evidence>
<dbReference type="PANTHER" id="PTHR30349:SF82">
    <property type="entry name" value="INTEGRASE_RECOMBINASE YOEC-RELATED"/>
    <property type="match status" value="1"/>
</dbReference>
<dbReference type="OrthoDB" id="9788852at2"/>
<dbReference type="PANTHER" id="PTHR30349">
    <property type="entry name" value="PHAGE INTEGRASE-RELATED"/>
    <property type="match status" value="1"/>
</dbReference>
<comment type="caution">
    <text evidence="3">The sequence shown here is derived from an EMBL/GenBank/DDBJ whole genome shotgun (WGS) entry which is preliminary data.</text>
</comment>
<evidence type="ECO:0000256" key="1">
    <source>
        <dbReference type="ARBA" id="ARBA00023172"/>
    </source>
</evidence>
<sequence>MKVDPITEAKDIKSIKKLLMDKPRDRLLFILGINSGLRVQDLLSLKVGQLMERKIGDRISLREKKTGKDNILMINKEIKKAFQDYYDAINPEEHHYIFKSRKGENYPITTYRVTRLVKSWAKQINLRGNYGAHTLRKTWTYQNRMKGVSWEVLSRRLNHSSPSITRRYIGLRQEEVEDALMNDI</sequence>
<reference evidence="3 4" key="1">
    <citation type="submission" date="2018-06" db="EMBL/GenBank/DDBJ databases">
        <title>Complete genome of Desulfovibrio indonesiensis P37SLT.</title>
        <authorList>
            <person name="Crispim J.S."/>
            <person name="Vidigal P.M.P."/>
            <person name="Silva L.C.F."/>
            <person name="Laguardia C.N."/>
            <person name="Araujo L.C."/>
            <person name="Dias R.S."/>
            <person name="Sousa M.P."/>
            <person name="Paula S.O."/>
            <person name="Silva C."/>
        </authorList>
    </citation>
    <scope>NUCLEOTIDE SEQUENCE [LARGE SCALE GENOMIC DNA]</scope>
    <source>
        <strain evidence="3 4">P37SLT</strain>
    </source>
</reference>
<dbReference type="EMBL" id="QMIE01000033">
    <property type="protein sequence ID" value="TVM13800.1"/>
    <property type="molecule type" value="Genomic_DNA"/>
</dbReference>
<dbReference type="SUPFAM" id="SSF56349">
    <property type="entry name" value="DNA breaking-rejoining enzymes"/>
    <property type="match status" value="1"/>
</dbReference>
<dbReference type="RefSeq" id="WP_144304629.1">
    <property type="nucleotide sequence ID" value="NZ_QMIE01000033.1"/>
</dbReference>
<evidence type="ECO:0000313" key="4">
    <source>
        <dbReference type="Proteomes" id="UP000448292"/>
    </source>
</evidence>
<feature type="domain" description="Tyr recombinase" evidence="2">
    <location>
        <begin position="1"/>
        <end position="181"/>
    </location>
</feature>
<keyword evidence="1" id="KW-0233">DNA recombination</keyword>
<protein>
    <submittedName>
        <fullName evidence="3">Site-specific integrase</fullName>
    </submittedName>
</protein>
<dbReference type="GO" id="GO:0003677">
    <property type="term" value="F:DNA binding"/>
    <property type="evidence" value="ECO:0007669"/>
    <property type="project" value="InterPro"/>
</dbReference>
<dbReference type="GO" id="GO:0015074">
    <property type="term" value="P:DNA integration"/>
    <property type="evidence" value="ECO:0007669"/>
    <property type="project" value="InterPro"/>
</dbReference>
<dbReference type="InterPro" id="IPR002104">
    <property type="entry name" value="Integrase_catalytic"/>
</dbReference>
<dbReference type="InterPro" id="IPR050090">
    <property type="entry name" value="Tyrosine_recombinase_XerCD"/>
</dbReference>
<evidence type="ECO:0000259" key="2">
    <source>
        <dbReference type="PROSITE" id="PS51898"/>
    </source>
</evidence>
<accession>A0A7M3M9V7</accession>
<proteinExistence type="predicted"/>
<organism evidence="3 4">
    <name type="scientific">Oceanidesulfovibrio indonesiensis</name>
    <dbReference type="NCBI Taxonomy" id="54767"/>
    <lineage>
        <taxon>Bacteria</taxon>
        <taxon>Pseudomonadati</taxon>
        <taxon>Thermodesulfobacteriota</taxon>
        <taxon>Desulfovibrionia</taxon>
        <taxon>Desulfovibrionales</taxon>
        <taxon>Desulfovibrionaceae</taxon>
        <taxon>Oceanidesulfovibrio</taxon>
    </lineage>
</organism>
<dbReference type="Gene3D" id="1.10.443.10">
    <property type="entry name" value="Intergrase catalytic core"/>
    <property type="match status" value="1"/>
</dbReference>
<dbReference type="PROSITE" id="PS51898">
    <property type="entry name" value="TYR_RECOMBINASE"/>
    <property type="match status" value="1"/>
</dbReference>
<dbReference type="InterPro" id="IPR013762">
    <property type="entry name" value="Integrase-like_cat_sf"/>
</dbReference>
<gene>
    <name evidence="3" type="ORF">DPQ33_18135</name>
</gene>
<dbReference type="InterPro" id="IPR011010">
    <property type="entry name" value="DNA_brk_join_enz"/>
</dbReference>
<keyword evidence="4" id="KW-1185">Reference proteome</keyword>
<dbReference type="Pfam" id="PF00589">
    <property type="entry name" value="Phage_integrase"/>
    <property type="match status" value="1"/>
</dbReference>
<dbReference type="Proteomes" id="UP000448292">
    <property type="component" value="Unassembled WGS sequence"/>
</dbReference>